<evidence type="ECO:0000256" key="2">
    <source>
        <dbReference type="SAM" id="Phobius"/>
    </source>
</evidence>
<feature type="region of interest" description="Disordered" evidence="1">
    <location>
        <begin position="1"/>
        <end position="25"/>
    </location>
</feature>
<dbReference type="AlphaFoldDB" id="A0A1M5QYE2"/>
<sequence length="425" mass="44619">MADERRTRTGGRGFRRVQDPTTSTDPRVVAVLDELARLPVAPAPRPEFRAELRAQLVAIAPRIVAESADDPTTVPGAATRPTAVADTTPAAGGSTAVLDRPRPSPRPRPGTPAVPSTGAERTRRRRRVPLARPLAVAASVVTVLALVLGGAVWLSRDAVPGDTLYGLKRTSERVELSFADDDADRARYHLQFAQTRVEEARTLVSRATAAAAGGRLQAGGLSPETSHQVTDTLTAADDDTRAALRLLGATAVQAGSADALRGMQSWWPGQLDRLARLRKAVPAGTSARSSATRSMTVLRTAAARVKALDGRVGCRCLQHAPSDSYGPVPTRSRPSGTHPTSPAPAPTARRSHAPGSSPTTAARHGTTGTAGSRKPTTAAPRTSTRRLPRLPLPTLTAPPTSRRATSAPLDLCTINLLGVRICPSK</sequence>
<name>A0A1M5QYE2_9ACTN</name>
<evidence type="ECO:0000259" key="3">
    <source>
        <dbReference type="Pfam" id="PF18915"/>
    </source>
</evidence>
<protein>
    <recommendedName>
        <fullName evidence="3">DUF5667 domain-containing protein</fullName>
    </recommendedName>
</protein>
<accession>A0A1M5QYE2</accession>
<keyword evidence="5" id="KW-1185">Reference proteome</keyword>
<keyword evidence="2" id="KW-0472">Membrane</keyword>
<dbReference type="Pfam" id="PF18915">
    <property type="entry name" value="DUF5667"/>
    <property type="match status" value="1"/>
</dbReference>
<dbReference type="OrthoDB" id="3402808at2"/>
<dbReference type="InterPro" id="IPR043725">
    <property type="entry name" value="DUF5667"/>
</dbReference>
<feature type="region of interest" description="Disordered" evidence="1">
    <location>
        <begin position="318"/>
        <end position="405"/>
    </location>
</feature>
<dbReference type="STRING" id="1206085.SAMN05443575_3383"/>
<feature type="region of interest" description="Disordered" evidence="1">
    <location>
        <begin position="69"/>
        <end position="126"/>
    </location>
</feature>
<reference evidence="4 5" key="1">
    <citation type="submission" date="2016-11" db="EMBL/GenBank/DDBJ databases">
        <authorList>
            <person name="Jaros S."/>
            <person name="Januszkiewicz K."/>
            <person name="Wedrychowicz H."/>
        </authorList>
    </citation>
    <scope>NUCLEOTIDE SEQUENCE [LARGE SCALE GENOMIC DNA]</scope>
    <source>
        <strain evidence="4 5">DSM 45627</strain>
    </source>
</reference>
<feature type="compositionally biased region" description="Low complexity" evidence="1">
    <location>
        <begin position="392"/>
        <end position="405"/>
    </location>
</feature>
<keyword evidence="2" id="KW-0812">Transmembrane</keyword>
<evidence type="ECO:0000313" key="5">
    <source>
        <dbReference type="Proteomes" id="UP000186132"/>
    </source>
</evidence>
<feature type="domain" description="DUF5667" evidence="3">
    <location>
        <begin position="158"/>
        <end position="207"/>
    </location>
</feature>
<gene>
    <name evidence="4" type="ORF">SAMN05443575_3383</name>
</gene>
<dbReference type="RefSeq" id="WP_073391612.1">
    <property type="nucleotide sequence ID" value="NZ_FQVU01000005.1"/>
</dbReference>
<dbReference type="EMBL" id="FQVU01000005">
    <property type="protein sequence ID" value="SHH18729.1"/>
    <property type="molecule type" value="Genomic_DNA"/>
</dbReference>
<organism evidence="4 5">
    <name type="scientific">Jatrophihabitans endophyticus</name>
    <dbReference type="NCBI Taxonomy" id="1206085"/>
    <lineage>
        <taxon>Bacteria</taxon>
        <taxon>Bacillati</taxon>
        <taxon>Actinomycetota</taxon>
        <taxon>Actinomycetes</taxon>
        <taxon>Jatrophihabitantales</taxon>
        <taxon>Jatrophihabitantaceae</taxon>
        <taxon>Jatrophihabitans</taxon>
    </lineage>
</organism>
<evidence type="ECO:0000256" key="1">
    <source>
        <dbReference type="SAM" id="MobiDB-lite"/>
    </source>
</evidence>
<feature type="compositionally biased region" description="Low complexity" evidence="1">
    <location>
        <begin position="359"/>
        <end position="382"/>
    </location>
</feature>
<evidence type="ECO:0000313" key="4">
    <source>
        <dbReference type="EMBL" id="SHH18729.1"/>
    </source>
</evidence>
<keyword evidence="2" id="KW-1133">Transmembrane helix</keyword>
<feature type="transmembrane region" description="Helical" evidence="2">
    <location>
        <begin position="130"/>
        <end position="154"/>
    </location>
</feature>
<proteinExistence type="predicted"/>
<dbReference type="Proteomes" id="UP000186132">
    <property type="component" value="Unassembled WGS sequence"/>
</dbReference>